<comment type="caution">
    <text evidence="11">The sequence shown here is derived from an EMBL/GenBank/DDBJ whole genome shotgun (WGS) entry which is preliminary data.</text>
</comment>
<feature type="region of interest" description="N-terminal hotdog fold" evidence="7">
    <location>
        <begin position="1267"/>
        <end position="1411"/>
    </location>
</feature>
<feature type="domain" description="Carrier" evidence="8">
    <location>
        <begin position="1633"/>
        <end position="1707"/>
    </location>
</feature>
<dbReference type="SUPFAM" id="SSF53901">
    <property type="entry name" value="Thiolase-like"/>
    <property type="match status" value="1"/>
</dbReference>
<dbReference type="GO" id="GO:0030639">
    <property type="term" value="P:polyketide biosynthetic process"/>
    <property type="evidence" value="ECO:0007669"/>
    <property type="project" value="UniProtKB-ARBA"/>
</dbReference>
<dbReference type="SUPFAM" id="SSF52151">
    <property type="entry name" value="FabD/lysophospholipase-like"/>
    <property type="match status" value="1"/>
</dbReference>
<dbReference type="PROSITE" id="PS52004">
    <property type="entry name" value="KS3_2"/>
    <property type="match status" value="1"/>
</dbReference>
<dbReference type="SMART" id="SM00823">
    <property type="entry name" value="PKS_PP"/>
    <property type="match status" value="1"/>
</dbReference>
<dbReference type="InterPro" id="IPR032088">
    <property type="entry name" value="SAT"/>
</dbReference>
<keyword evidence="12" id="KW-1185">Reference proteome</keyword>
<feature type="active site" description="Proton donor; for dehydratase activity" evidence="7">
    <location>
        <position position="1496"/>
    </location>
</feature>
<evidence type="ECO:0000256" key="2">
    <source>
        <dbReference type="ARBA" id="ARBA00022553"/>
    </source>
</evidence>
<dbReference type="InterPro" id="IPR020841">
    <property type="entry name" value="PKS_Beta-ketoAc_synthase_dom"/>
</dbReference>
<keyword evidence="4" id="KW-0521">NADP</keyword>
<dbReference type="InterPro" id="IPR014043">
    <property type="entry name" value="Acyl_transferase_dom"/>
</dbReference>
<dbReference type="SUPFAM" id="SSF55048">
    <property type="entry name" value="Probable ACP-binding domain of malonyl-CoA ACP transacylase"/>
    <property type="match status" value="1"/>
</dbReference>
<accession>A0A1V6V914</accession>
<dbReference type="Gene3D" id="3.10.129.110">
    <property type="entry name" value="Polyketide synthase dehydratase"/>
    <property type="match status" value="1"/>
</dbReference>
<dbReference type="InterPro" id="IPR029063">
    <property type="entry name" value="SAM-dependent_MTases_sf"/>
</dbReference>
<dbReference type="Pfam" id="PF02801">
    <property type="entry name" value="Ketoacyl-synt_C"/>
    <property type="match status" value="1"/>
</dbReference>
<feature type="active site" description="Proton acceptor; for dehydratase activity" evidence="7">
    <location>
        <position position="1312"/>
    </location>
</feature>
<dbReference type="CDD" id="cd02440">
    <property type="entry name" value="AdoMet_MTases"/>
    <property type="match status" value="1"/>
</dbReference>
<dbReference type="InterPro" id="IPR013120">
    <property type="entry name" value="FAR_NAD-bd"/>
</dbReference>
<proteinExistence type="predicted"/>
<feature type="domain" description="PKS/mFAS DH" evidence="10">
    <location>
        <begin position="1267"/>
        <end position="1590"/>
    </location>
</feature>
<dbReference type="SUPFAM" id="SSF51735">
    <property type="entry name" value="NAD(P)-binding Rossmann-fold domains"/>
    <property type="match status" value="1"/>
</dbReference>
<dbReference type="InterPro" id="IPR018201">
    <property type="entry name" value="Ketoacyl_synth_AS"/>
</dbReference>
<keyword evidence="1" id="KW-0596">Phosphopantetheine</keyword>
<dbReference type="EMBL" id="MDDG01000001">
    <property type="protein sequence ID" value="OQE47121.1"/>
    <property type="molecule type" value="Genomic_DNA"/>
</dbReference>
<dbReference type="InterPro" id="IPR001227">
    <property type="entry name" value="Ac_transferase_dom_sf"/>
</dbReference>
<dbReference type="SMART" id="SM00825">
    <property type="entry name" value="PKS_KS"/>
    <property type="match status" value="1"/>
</dbReference>
<dbReference type="Pfam" id="PF07993">
    <property type="entry name" value="NAD_binding_4"/>
    <property type="match status" value="1"/>
</dbReference>
<dbReference type="InterPro" id="IPR016036">
    <property type="entry name" value="Malonyl_transacylase_ACP-bd"/>
</dbReference>
<gene>
    <name evidence="11" type="ORF">PENCOP_c001G02942</name>
</gene>
<dbReference type="GO" id="GO:0031177">
    <property type="term" value="F:phosphopantetheine binding"/>
    <property type="evidence" value="ECO:0007669"/>
    <property type="project" value="InterPro"/>
</dbReference>
<dbReference type="InterPro" id="IPR016035">
    <property type="entry name" value="Acyl_Trfase/lysoPLipase"/>
</dbReference>
<dbReference type="InterPro" id="IPR042104">
    <property type="entry name" value="PKS_dehydratase_sf"/>
</dbReference>
<dbReference type="SMART" id="SM00827">
    <property type="entry name" value="PKS_AT"/>
    <property type="match status" value="1"/>
</dbReference>
<dbReference type="InterPro" id="IPR050444">
    <property type="entry name" value="Polyketide_Synthase"/>
</dbReference>
<dbReference type="STRING" id="36646.A0A1V6V914"/>
<organism evidence="11 12">
    <name type="scientific">Penicillium coprophilum</name>
    <dbReference type="NCBI Taxonomy" id="36646"/>
    <lineage>
        <taxon>Eukaryota</taxon>
        <taxon>Fungi</taxon>
        <taxon>Dikarya</taxon>
        <taxon>Ascomycota</taxon>
        <taxon>Pezizomycotina</taxon>
        <taxon>Eurotiomycetes</taxon>
        <taxon>Eurotiomycetidae</taxon>
        <taxon>Eurotiales</taxon>
        <taxon>Aspergillaceae</taxon>
        <taxon>Penicillium</taxon>
    </lineage>
</organism>
<evidence type="ECO:0000313" key="11">
    <source>
        <dbReference type="EMBL" id="OQE47121.1"/>
    </source>
</evidence>
<keyword evidence="5" id="KW-0511">Multifunctional enzyme</keyword>
<dbReference type="InterPro" id="IPR013217">
    <property type="entry name" value="Methyltransf_12"/>
</dbReference>
<feature type="region of interest" description="C-terminal hotdog fold" evidence="7">
    <location>
        <begin position="1439"/>
        <end position="1590"/>
    </location>
</feature>
<dbReference type="InterPro" id="IPR014031">
    <property type="entry name" value="Ketoacyl_synth_C"/>
</dbReference>
<dbReference type="Pfam" id="PF16073">
    <property type="entry name" value="SAT"/>
    <property type="match status" value="1"/>
</dbReference>
<dbReference type="InterPro" id="IPR020806">
    <property type="entry name" value="PKS_PP-bd"/>
</dbReference>
<reference evidence="12" key="1">
    <citation type="journal article" date="2017" name="Nat. Microbiol.">
        <title>Global analysis of biosynthetic gene clusters reveals vast potential of secondary metabolite production in Penicillium species.</title>
        <authorList>
            <person name="Nielsen J.C."/>
            <person name="Grijseels S."/>
            <person name="Prigent S."/>
            <person name="Ji B."/>
            <person name="Dainat J."/>
            <person name="Nielsen K.F."/>
            <person name="Frisvad J.C."/>
            <person name="Workman M."/>
            <person name="Nielsen J."/>
        </authorList>
    </citation>
    <scope>NUCLEOTIDE SEQUENCE [LARGE SCALE GENOMIC DNA]</scope>
    <source>
        <strain evidence="12">IBT 31321</strain>
    </source>
</reference>
<dbReference type="PANTHER" id="PTHR45681:SF6">
    <property type="entry name" value="POLYKETIDE SYNTHASE 37"/>
    <property type="match status" value="1"/>
</dbReference>
<dbReference type="Gene3D" id="3.40.50.150">
    <property type="entry name" value="Vaccinia Virus protein VP39"/>
    <property type="match status" value="1"/>
</dbReference>
<dbReference type="InterPro" id="IPR014030">
    <property type="entry name" value="Ketoacyl_synth_N"/>
</dbReference>
<dbReference type="Gene3D" id="3.40.47.10">
    <property type="match status" value="1"/>
</dbReference>
<evidence type="ECO:0000313" key="12">
    <source>
        <dbReference type="Proteomes" id="UP000191500"/>
    </source>
</evidence>
<sequence length="2561" mass="280572">MTLQKDTHIFLFGPQTLSATETSFTELRETILGDTDLHWLLDVINKLPLHFAALAKALPTVHTFPGTEELQWLEDWFKTGCSRYTAAPWPNILVTPLVVTGHLVQYLRSLEDTSSLRSEQSEAVGICTGLLSALAAASSSSRSQIQLHGAIAIRLAMLVGAVVDAQNFAGGPDNETVSLSVAWGPDKAESRVKKLLEQFPEAYISVVYDERRATITVSKSKSSELIQQLRAADIVAAEIGLSGRFHWPSHKSITDQCIRFCATTPAFQFTGASELAFPVRGTVNGKYLADANLHEVAIRSMLVDRPDWYHTLLTTWSEALTSPASSITLFGPKSCVPPSLMSRIGPHLRLSPNLARRIHSLDKAGDRDSGRDNRIAIIGMSCLVPGASSLEEFWDLLCQGKSQHIPVPPERFGMQSTWRGMDENRTWYGNFLQDYDAFDHKFFKKSPREMASADPQHRIMLQTVYQAVENSGYFAPTTQSHRTTDSRVGCYIGLGLVDYENNIACHPANAYSVTGNLGSFAAGKVSHYFGWTGPSMVINTACSSSAVAIHTACQAILSGECTAAVAAGVNTMSSPEWFHNLAGASFLSPTGQCKPFDAKADGYCRGEGAGAVFLKRYCDAVRDGDQIHGVLAATAVYQNRNCTPITVPDSSSLAEMFSHVTRAAGLSPGQVSVVEAHGTGTPVGDPAEYEAIRRVFGGSVRSDILSLGSVKGLIGHTESASGIVSLIKALLMISRGVIPPQASFDVINPAIKSNSQDRIQVDTQCRTWDASYRAVLINNYGASGTNASMVVTQPPTQKQPKSATMQYQVPKHPFWLSALDDRSMREYCTKLLHSIRREGKDQDPHQHLADVAFQVSRQSNRSLARSLIFHGVSLEGLENTLVEFISGQGTIQSVALPPQRPVILCFGGQVSTFVGLDRQVYEHTATLRRHLDECHRVCQQIGVSGGIYPEIFQRDTIGDVVKLQTVLFAMQYSCAKSWIDCGVTVAAVVGHSFGELVALCVSGILSVEDALRLIKGRAQLIQQGWGAEKGSMMAVEADLSVVEDLLGAANAACEDVVVIACYNGRRSFTLAGSTKAIDTVEILRSNDSGFSSSVKAKRLQVTNAFHSTLVEPLLPALREIGKGIHFRDAKIPFERATQSMHVSQLTADYVADHMRQPVWFNDAVQRLSQQYPSAIWLEAGSNSTITVMASRALESPKTSHFQPVSITGKGGLETLADVTVTLWKAGLSTLFWPHHTTQTTRDFPLLLPPYQFEKSRHWLDLKGPPKQQTLPSTVEASSDLWTLLGYQDLERRHARFLVNTDSTAFKQYVTGHKVAEAAPLCPSILQISIAVDAVSSLCPILVQEGLQPQLENMDSSAPMPLNESRKAWLDAVVLDDDRQIWEWKMVSQSTEAGSKPMAHIAGRLTLRSRDDETFQSEFSRYKRLVRASRPRHLLQSGMDVDASLHGDDIYRSFADTVEYSEVYKGVEMMVAKDEESAGRVSLSQDPRRWVEVGLADSFCQVAGIFVNCMTGRSDKEVYISDRIEKWMKSPKSIPQSAASQKAAWEVYACHNRPSPKQFLSDVFVFDSLTGELAEVILGIRYQRVSKIALGKVISGLSSSDTTHSISASISNGGNNSLLSAPQSAPKKDASRSMKVAATVKDILVNLSGLEPAEINDDSDLIELGIDSLMGMELAREIELAFKISLDMADLLEITKLRDLVQCVQKALGLGQEEEMNGINEPTDQVIPVNGHDGINGESLQEAISTRTSNGTSNGKPSAPAPGNGTLTEAILQCFGQIRANTDDFIVQSGLDGYIDNILPLSDELCVMHILEAFEQLGCPIRNTPAGKILNPVEHLSHHTQFIHCLFGYLEQAGLVEIDDIRIRRTPRLAPVRSANEILEELVDRSPVFESDHRLTHFAGASLADCLSGKKDGLQLIFGSAEGRGLLSGFYGQSPINTTWIAQIRELLMQLIPQLSINEAPVKVLEVGAGTGGTTAQMVALFATLNVPVEYTVTDISSSLVAGARKKFKEYSFLKFRVLDIEKQPPADLLHGQHIVLSTNCIHATHNLVQSTRNIHEILHPRGCLIMLEMTRSMAWIDIIFGLLEGWWLFNDGRRHALADIARWESALHSAGYGQVLCTEGRHPETTIQRVIVALAERYHVSPLQKPRAADLVARETVLDAYVQRYTEDFRIPKGLTAVAQPSQEQRSCVVVTGATGSLGSQLVACLAQIPEIHKIFCLNRASSVDARLRQHKALESRGINLEPTALAKLTVLETDLSKPLLGLSTVDYYRVVKEATHIVHNAWPMSVTRPISAFESQFSGMRSLIHLARDIATHLPSSFKVSFQFISSIATVGYFPLLSGHALVPEQRMTVDSVLASGYAEAKLVCEHMLEQTLNQHPGLFRAMTVRIGQIAGSTTSGYWNPTEHLSFLIKSSQTIRTLPAFTGELSWCPSTDVAIILSELLLGDHTPYPIYHVENPSRQPWDEMIGMLGEALGIPNTNRVPYADWIALVKDYPGPVGSENPAGLIIDFLETHFVRMSCGGLVLDTTHAAEHSPTMANQRPVDSHLVHNYIRSWKGLGVLE</sequence>
<protein>
    <submittedName>
        <fullName evidence="11">Uncharacterized protein</fullName>
    </submittedName>
</protein>
<evidence type="ECO:0000256" key="3">
    <source>
        <dbReference type="ARBA" id="ARBA00022679"/>
    </source>
</evidence>
<evidence type="ECO:0000259" key="9">
    <source>
        <dbReference type="PROSITE" id="PS52004"/>
    </source>
</evidence>
<keyword evidence="6" id="KW-0012">Acyltransferase</keyword>
<evidence type="ECO:0000256" key="6">
    <source>
        <dbReference type="ARBA" id="ARBA00023315"/>
    </source>
</evidence>
<evidence type="ECO:0000256" key="4">
    <source>
        <dbReference type="ARBA" id="ARBA00022857"/>
    </source>
</evidence>
<dbReference type="Pfam" id="PF18558">
    <property type="entry name" value="HTH_51"/>
    <property type="match status" value="1"/>
</dbReference>
<dbReference type="PROSITE" id="PS52019">
    <property type="entry name" value="PKS_MFAS_DH"/>
    <property type="match status" value="1"/>
</dbReference>
<dbReference type="GO" id="GO:0004315">
    <property type="term" value="F:3-oxoacyl-[acyl-carrier-protein] synthase activity"/>
    <property type="evidence" value="ECO:0007669"/>
    <property type="project" value="InterPro"/>
</dbReference>
<dbReference type="Pfam" id="PF08242">
    <property type="entry name" value="Methyltransf_12"/>
    <property type="match status" value="1"/>
</dbReference>
<name>A0A1V6V914_9EURO</name>
<evidence type="ECO:0000256" key="5">
    <source>
        <dbReference type="ARBA" id="ARBA00023268"/>
    </source>
</evidence>
<dbReference type="InterPro" id="IPR041068">
    <property type="entry name" value="HTH_51"/>
</dbReference>
<dbReference type="InterPro" id="IPR006162">
    <property type="entry name" value="Ppantetheine_attach_site"/>
</dbReference>
<dbReference type="Pfam" id="PF00698">
    <property type="entry name" value="Acyl_transf_1"/>
    <property type="match status" value="1"/>
</dbReference>
<dbReference type="PROSITE" id="PS50075">
    <property type="entry name" value="CARRIER"/>
    <property type="match status" value="1"/>
</dbReference>
<dbReference type="SUPFAM" id="SSF47336">
    <property type="entry name" value="ACP-like"/>
    <property type="match status" value="1"/>
</dbReference>
<dbReference type="InterPro" id="IPR036736">
    <property type="entry name" value="ACP-like_sf"/>
</dbReference>
<keyword evidence="3" id="KW-0808">Transferase</keyword>
<dbReference type="InterPro" id="IPR009081">
    <property type="entry name" value="PP-bd_ACP"/>
</dbReference>
<dbReference type="SMART" id="SM01294">
    <property type="entry name" value="PKS_PP_betabranch"/>
    <property type="match status" value="1"/>
</dbReference>
<evidence type="ECO:0000259" key="8">
    <source>
        <dbReference type="PROSITE" id="PS50075"/>
    </source>
</evidence>
<dbReference type="Pfam" id="PF00550">
    <property type="entry name" value="PP-binding"/>
    <property type="match status" value="1"/>
</dbReference>
<evidence type="ECO:0000256" key="1">
    <source>
        <dbReference type="ARBA" id="ARBA00022450"/>
    </source>
</evidence>
<evidence type="ECO:0000259" key="10">
    <source>
        <dbReference type="PROSITE" id="PS52019"/>
    </source>
</evidence>
<dbReference type="Proteomes" id="UP000191500">
    <property type="component" value="Unassembled WGS sequence"/>
</dbReference>
<dbReference type="Gene3D" id="3.40.366.10">
    <property type="entry name" value="Malonyl-Coenzyme A Acyl Carrier Protein, domain 2"/>
    <property type="match status" value="2"/>
</dbReference>
<feature type="domain" description="Ketosynthase family 3 (KS3)" evidence="9">
    <location>
        <begin position="372"/>
        <end position="793"/>
    </location>
</feature>
<dbReference type="SUPFAM" id="SSF53335">
    <property type="entry name" value="S-adenosyl-L-methionine-dependent methyltransferases"/>
    <property type="match status" value="1"/>
</dbReference>
<dbReference type="InterPro" id="IPR036291">
    <property type="entry name" value="NAD(P)-bd_dom_sf"/>
</dbReference>
<dbReference type="Gene3D" id="3.30.70.3290">
    <property type="match status" value="1"/>
</dbReference>
<dbReference type="CDD" id="cd00833">
    <property type="entry name" value="PKS"/>
    <property type="match status" value="1"/>
</dbReference>
<dbReference type="InterPro" id="IPR049900">
    <property type="entry name" value="PKS_mFAS_DH"/>
</dbReference>
<dbReference type="Gene3D" id="3.40.50.720">
    <property type="entry name" value="NAD(P)-binding Rossmann-like Domain"/>
    <property type="match status" value="1"/>
</dbReference>
<dbReference type="Gene3D" id="1.10.1200.10">
    <property type="entry name" value="ACP-like"/>
    <property type="match status" value="1"/>
</dbReference>
<keyword evidence="2" id="KW-0597">Phosphoprotein</keyword>
<evidence type="ECO:0000256" key="7">
    <source>
        <dbReference type="PROSITE-ProRule" id="PRU01363"/>
    </source>
</evidence>
<dbReference type="Pfam" id="PF00109">
    <property type="entry name" value="ketoacyl-synt"/>
    <property type="match status" value="1"/>
</dbReference>
<dbReference type="GO" id="GO:0006633">
    <property type="term" value="P:fatty acid biosynthetic process"/>
    <property type="evidence" value="ECO:0007669"/>
    <property type="project" value="InterPro"/>
</dbReference>
<dbReference type="PANTHER" id="PTHR45681">
    <property type="entry name" value="POLYKETIDE SYNTHASE 44-RELATED"/>
    <property type="match status" value="1"/>
</dbReference>
<dbReference type="InterPro" id="IPR016039">
    <property type="entry name" value="Thiolase-like"/>
</dbReference>
<dbReference type="PROSITE" id="PS00606">
    <property type="entry name" value="KS3_1"/>
    <property type="match status" value="1"/>
</dbReference>
<dbReference type="PROSITE" id="PS00012">
    <property type="entry name" value="PHOSPHOPANTETHEINE"/>
    <property type="match status" value="1"/>
</dbReference>